<keyword evidence="1" id="KW-0812">Transmembrane</keyword>
<dbReference type="STRING" id="1802438.A2571_02820"/>
<sequence length="170" mass="19635">MTEPLVIQIDWIYFLGIMGALIVIAWKSGSRFSAIETSITWIKESITKLEGRMNDAFANASPIALKPTGIKALEESGLKDWIDKNKGKLLMECETKNDIQNQYNIQECAFKLFDSVDFGDFNEKIKQSSFLYGWSIETMRRIGGIYFRDILLEKYNFKPEDLDKPDEKRN</sequence>
<keyword evidence="1" id="KW-1133">Transmembrane helix</keyword>
<dbReference type="EMBL" id="MHTJ01000003">
    <property type="protein sequence ID" value="OHA58677.1"/>
    <property type="molecule type" value="Genomic_DNA"/>
</dbReference>
<feature type="transmembrane region" description="Helical" evidence="1">
    <location>
        <begin position="6"/>
        <end position="26"/>
    </location>
</feature>
<reference evidence="2 3" key="1">
    <citation type="journal article" date="2016" name="Nat. Commun.">
        <title>Thousands of microbial genomes shed light on interconnected biogeochemical processes in an aquifer system.</title>
        <authorList>
            <person name="Anantharaman K."/>
            <person name="Brown C.T."/>
            <person name="Hug L.A."/>
            <person name="Sharon I."/>
            <person name="Castelle C.J."/>
            <person name="Probst A.J."/>
            <person name="Thomas B.C."/>
            <person name="Singh A."/>
            <person name="Wilkins M.J."/>
            <person name="Karaoz U."/>
            <person name="Brodie E.L."/>
            <person name="Williams K.H."/>
            <person name="Hubbard S.S."/>
            <person name="Banfield J.F."/>
        </authorList>
    </citation>
    <scope>NUCLEOTIDE SEQUENCE [LARGE SCALE GENOMIC DNA]</scope>
</reference>
<gene>
    <name evidence="2" type="ORF">A2571_02820</name>
</gene>
<dbReference type="AlphaFoldDB" id="A0A1G2QDS5"/>
<organism evidence="2 3">
    <name type="scientific">Candidatus Vogelbacteria bacterium RIFOXYD1_FULL_44_32</name>
    <dbReference type="NCBI Taxonomy" id="1802438"/>
    <lineage>
        <taxon>Bacteria</taxon>
        <taxon>Candidatus Vogeliibacteriota</taxon>
    </lineage>
</organism>
<evidence type="ECO:0000313" key="3">
    <source>
        <dbReference type="Proteomes" id="UP000177043"/>
    </source>
</evidence>
<evidence type="ECO:0000313" key="2">
    <source>
        <dbReference type="EMBL" id="OHA58677.1"/>
    </source>
</evidence>
<protein>
    <submittedName>
        <fullName evidence="2">Uncharacterized protein</fullName>
    </submittedName>
</protein>
<comment type="caution">
    <text evidence="2">The sequence shown here is derived from an EMBL/GenBank/DDBJ whole genome shotgun (WGS) entry which is preliminary data.</text>
</comment>
<accession>A0A1G2QDS5</accession>
<dbReference type="Proteomes" id="UP000177043">
    <property type="component" value="Unassembled WGS sequence"/>
</dbReference>
<evidence type="ECO:0000256" key="1">
    <source>
        <dbReference type="SAM" id="Phobius"/>
    </source>
</evidence>
<proteinExistence type="predicted"/>
<keyword evidence="1" id="KW-0472">Membrane</keyword>
<name>A0A1G2QDS5_9BACT</name>